<dbReference type="RefSeq" id="WP_428993081.1">
    <property type="nucleotide sequence ID" value="NZ_SMCS01000002.1"/>
</dbReference>
<dbReference type="Proteomes" id="UP000295645">
    <property type="component" value="Unassembled WGS sequence"/>
</dbReference>
<dbReference type="AlphaFoldDB" id="A0A4R3YTX6"/>
<proteinExistence type="predicted"/>
<dbReference type="Pfam" id="PF19740">
    <property type="entry name" value="DUF6229"/>
    <property type="match status" value="1"/>
</dbReference>
<comment type="caution">
    <text evidence="1">The sequence shown here is derived from an EMBL/GenBank/DDBJ whole genome shotgun (WGS) entry which is preliminary data.</text>
</comment>
<evidence type="ECO:0000313" key="1">
    <source>
        <dbReference type="EMBL" id="TCV95970.1"/>
    </source>
</evidence>
<organism evidence="1 2">
    <name type="scientific">Luteibacter rhizovicinus</name>
    <dbReference type="NCBI Taxonomy" id="242606"/>
    <lineage>
        <taxon>Bacteria</taxon>
        <taxon>Pseudomonadati</taxon>
        <taxon>Pseudomonadota</taxon>
        <taxon>Gammaproteobacteria</taxon>
        <taxon>Lysobacterales</taxon>
        <taxon>Rhodanobacteraceae</taxon>
        <taxon>Luteibacter</taxon>
    </lineage>
</organism>
<reference evidence="1 2" key="1">
    <citation type="submission" date="2019-03" db="EMBL/GenBank/DDBJ databases">
        <title>Above-ground endophytic microbial communities from plants in different locations in the United States.</title>
        <authorList>
            <person name="Frank C."/>
        </authorList>
    </citation>
    <scope>NUCLEOTIDE SEQUENCE [LARGE SCALE GENOMIC DNA]</scope>
    <source>
        <strain evidence="1 2">LP_13_YM</strain>
    </source>
</reference>
<evidence type="ECO:0000313" key="2">
    <source>
        <dbReference type="Proteomes" id="UP000295645"/>
    </source>
</evidence>
<keyword evidence="2" id="KW-1185">Reference proteome</keyword>
<accession>A0A4R3YTX6</accession>
<dbReference type="InterPro" id="IPR046197">
    <property type="entry name" value="DUF6229"/>
</dbReference>
<gene>
    <name evidence="1" type="ORF">EC912_102318</name>
</gene>
<protein>
    <submittedName>
        <fullName evidence="1">Uncharacterized protein</fullName>
    </submittedName>
</protein>
<sequence length="62" mass="6320">MQTDNILAGWLSGADSVDGYDNPAGSLYTEGHANTMAAMTSPDIALASNCSSCTASRPGFCC</sequence>
<dbReference type="EMBL" id="SMCS01000002">
    <property type="protein sequence ID" value="TCV95970.1"/>
    <property type="molecule type" value="Genomic_DNA"/>
</dbReference>
<name>A0A4R3YTX6_9GAMM</name>